<dbReference type="Proteomes" id="UP000239504">
    <property type="component" value="Unassembled WGS sequence"/>
</dbReference>
<proteinExistence type="predicted"/>
<organism evidence="3 4">
    <name type="scientific">Hyphococcus luteus</name>
    <dbReference type="NCBI Taxonomy" id="2058213"/>
    <lineage>
        <taxon>Bacteria</taxon>
        <taxon>Pseudomonadati</taxon>
        <taxon>Pseudomonadota</taxon>
        <taxon>Alphaproteobacteria</taxon>
        <taxon>Parvularculales</taxon>
        <taxon>Parvularculaceae</taxon>
        <taxon>Hyphococcus</taxon>
    </lineage>
</organism>
<evidence type="ECO:0000259" key="2">
    <source>
        <dbReference type="PROSITE" id="PS51236"/>
    </source>
</evidence>
<feature type="chain" id="PRO_5015461238" evidence="1">
    <location>
        <begin position="22"/>
        <end position="251"/>
    </location>
</feature>
<feature type="signal peptide" evidence="1">
    <location>
        <begin position="1"/>
        <end position="21"/>
    </location>
</feature>
<accession>A0A2S7JZB8</accession>
<dbReference type="PROSITE" id="PS51236">
    <property type="entry name" value="TSP_CTER"/>
    <property type="match status" value="1"/>
</dbReference>
<dbReference type="GO" id="GO:0005509">
    <property type="term" value="F:calcium ion binding"/>
    <property type="evidence" value="ECO:0007669"/>
    <property type="project" value="InterPro"/>
</dbReference>
<dbReference type="EMBL" id="PJCH01000017">
    <property type="protein sequence ID" value="PQA85603.1"/>
    <property type="molecule type" value="Genomic_DNA"/>
</dbReference>
<dbReference type="Pfam" id="PF07589">
    <property type="entry name" value="PEP-CTERM"/>
    <property type="match status" value="1"/>
</dbReference>
<dbReference type="RefSeq" id="WP_104832243.1">
    <property type="nucleotide sequence ID" value="NZ_PJCH01000017.1"/>
</dbReference>
<dbReference type="InterPro" id="IPR013424">
    <property type="entry name" value="Ice-binding_C"/>
</dbReference>
<feature type="domain" description="TSP C-terminal" evidence="2">
    <location>
        <begin position="17"/>
        <end position="222"/>
    </location>
</feature>
<dbReference type="SUPFAM" id="SSF49899">
    <property type="entry name" value="Concanavalin A-like lectins/glucanases"/>
    <property type="match status" value="1"/>
</dbReference>
<dbReference type="AlphaFoldDB" id="A0A2S7JZB8"/>
<reference evidence="3 4" key="1">
    <citation type="submission" date="2017-12" db="EMBL/GenBank/DDBJ databases">
        <authorList>
            <person name="Hurst M.R.H."/>
        </authorList>
    </citation>
    <scope>NUCLEOTIDE SEQUENCE [LARGE SCALE GENOMIC DNA]</scope>
    <source>
        <strain evidence="3 4">SY-3-19</strain>
    </source>
</reference>
<keyword evidence="1" id="KW-0732">Signal</keyword>
<comment type="caution">
    <text evidence="3">The sequence shown here is derived from an EMBL/GenBank/DDBJ whole genome shotgun (WGS) entry which is preliminary data.</text>
</comment>
<dbReference type="Pfam" id="PF05735">
    <property type="entry name" value="TSP_C"/>
    <property type="match status" value="1"/>
</dbReference>
<name>A0A2S7JZB8_9PROT</name>
<evidence type="ECO:0000313" key="3">
    <source>
        <dbReference type="EMBL" id="PQA85603.1"/>
    </source>
</evidence>
<gene>
    <name evidence="3" type="ORF">CW354_21955</name>
</gene>
<evidence type="ECO:0000313" key="4">
    <source>
        <dbReference type="Proteomes" id="UP000239504"/>
    </source>
</evidence>
<dbReference type="GO" id="GO:0005576">
    <property type="term" value="C:extracellular region"/>
    <property type="evidence" value="ECO:0007669"/>
    <property type="project" value="InterPro"/>
</dbReference>
<dbReference type="InterPro" id="IPR013320">
    <property type="entry name" value="ConA-like_dom_sf"/>
</dbReference>
<protein>
    <submittedName>
        <fullName evidence="3">PEP-CTERM sorting domain-containing protein</fullName>
    </submittedName>
</protein>
<keyword evidence="4" id="KW-1185">Reference proteome</keyword>
<dbReference type="InterPro" id="IPR022472">
    <property type="entry name" value="VPLPA-CTERM"/>
</dbReference>
<dbReference type="GO" id="GO:0007155">
    <property type="term" value="P:cell adhesion"/>
    <property type="evidence" value="ECO:0007669"/>
    <property type="project" value="InterPro"/>
</dbReference>
<sequence>MRHKLSAIAVASALFAAQAHAAPVDLSSWTVDGNGNWTLAGDNNSVFQSLNSPPTVFHNGENSQGKSLSGSITVETTADNDFIGFVLGYTQGDIDGNDDTDFILIDWKQGDQSGWEEGMSISRVTGPIQAGGTDVTADTWTHTGNVELLDRANNLGDTGWEDNTTYKFDLNFTSSYISVYVDDVLELYVTGSFSDGAFGFYNFSQEDVRYAGITEDVAPPPSEVPLPAALPLLLSGVGALGFFGRKKRKAA</sequence>
<dbReference type="Gene3D" id="2.60.120.200">
    <property type="match status" value="1"/>
</dbReference>
<dbReference type="InterPro" id="IPR008859">
    <property type="entry name" value="Thrombospondin_C"/>
</dbReference>
<dbReference type="NCBIfam" id="TIGR03370">
    <property type="entry name" value="VPLPA-CTERM"/>
    <property type="match status" value="1"/>
</dbReference>
<dbReference type="OrthoDB" id="9152117at2"/>
<evidence type="ECO:0000256" key="1">
    <source>
        <dbReference type="SAM" id="SignalP"/>
    </source>
</evidence>